<name>A0ABU9XQR9_9SPHN</name>
<dbReference type="Pfam" id="PF00772">
    <property type="entry name" value="DnaB"/>
    <property type="match status" value="1"/>
</dbReference>
<evidence type="ECO:0000256" key="9">
    <source>
        <dbReference type="ARBA" id="ARBA00023235"/>
    </source>
</evidence>
<accession>A0ABU9XQR9</accession>
<dbReference type="InterPro" id="IPR007693">
    <property type="entry name" value="DNA_helicase_DnaB-like_N"/>
</dbReference>
<keyword evidence="3" id="KW-0235">DNA replication</keyword>
<evidence type="ECO:0000256" key="11">
    <source>
        <dbReference type="ARBA" id="ARBA00048954"/>
    </source>
</evidence>
<protein>
    <recommendedName>
        <fullName evidence="10">DNA 5'-3' helicase</fullName>
        <ecNumber evidence="10">5.6.2.3</ecNumber>
    </recommendedName>
</protein>
<evidence type="ECO:0000259" key="12">
    <source>
        <dbReference type="PROSITE" id="PS51199"/>
    </source>
</evidence>
<keyword evidence="4" id="KW-0547">Nucleotide-binding</keyword>
<dbReference type="SUPFAM" id="SSF48024">
    <property type="entry name" value="N-terminal domain of DnaB helicase"/>
    <property type="match status" value="1"/>
</dbReference>
<dbReference type="Pfam" id="PF03796">
    <property type="entry name" value="DnaB_C"/>
    <property type="match status" value="1"/>
</dbReference>
<evidence type="ECO:0000256" key="8">
    <source>
        <dbReference type="ARBA" id="ARBA00023125"/>
    </source>
</evidence>
<evidence type="ECO:0000256" key="6">
    <source>
        <dbReference type="ARBA" id="ARBA00022806"/>
    </source>
</evidence>
<comment type="caution">
    <text evidence="13">The sequence shown here is derived from an EMBL/GenBank/DDBJ whole genome shotgun (WGS) entry which is preliminary data.</text>
</comment>
<evidence type="ECO:0000256" key="7">
    <source>
        <dbReference type="ARBA" id="ARBA00022840"/>
    </source>
</evidence>
<evidence type="ECO:0000256" key="1">
    <source>
        <dbReference type="ARBA" id="ARBA00008428"/>
    </source>
</evidence>
<evidence type="ECO:0000256" key="3">
    <source>
        <dbReference type="ARBA" id="ARBA00022705"/>
    </source>
</evidence>
<sequence>MTGTRAIDRELPSNVEAEAALLGALMIDNRMMDRVADLVSAEDFYEPVHGQMFSAISSEIANGRVTTPITITPMIQHLPGIVELGGPAYAAKLTGSGAALLGARDFAKQIADLAKRRRLMAALECVIERVSDMRERSDEEGYQPISEIVEQMDGVLSAALQTHRQNRGIRFAKAFDDTLLKIEDEASGNSTDALAVAGLDDWNTLTGNMRRGEVVILAGRPSMGKTAVGLSVALASARANHGTLFVSLEMSVLELTKRAITDVLFEHGKSASFDAVQRGKFTPRDREAIAVARKQIAQWPLVLHEDAGLKVGRLTMLIRRYQREMVSKGNSLDVVFIDYLGLLRGDNQKHSRHEEIGTISRTLKTIARELNVAIVVLAQLNREVERRDDKRPQLADLRDSGEIEQDADVVIFVYREQYYLERSKPELGDRKRAEWELAMGAVRDRVELISAKVRNGRIDKRNCYFFASHQAVRGSLFFQNDGLR</sequence>
<reference evidence="13 14" key="1">
    <citation type="submission" date="2024-05" db="EMBL/GenBank/DDBJ databases">
        <authorList>
            <person name="Liu Q."/>
            <person name="Xin Y.-H."/>
        </authorList>
    </citation>
    <scope>NUCLEOTIDE SEQUENCE [LARGE SCALE GENOMIC DNA]</scope>
    <source>
        <strain evidence="13 14">CGMCC 1.15349</strain>
    </source>
</reference>
<evidence type="ECO:0000313" key="13">
    <source>
        <dbReference type="EMBL" id="MEN2786164.1"/>
    </source>
</evidence>
<dbReference type="PANTHER" id="PTHR30153">
    <property type="entry name" value="REPLICATIVE DNA HELICASE DNAB"/>
    <property type="match status" value="1"/>
</dbReference>
<keyword evidence="9" id="KW-0413">Isomerase</keyword>
<keyword evidence="7" id="KW-0067">ATP-binding</keyword>
<dbReference type="InterPro" id="IPR016136">
    <property type="entry name" value="DNA_helicase_N/primase_C"/>
</dbReference>
<evidence type="ECO:0000256" key="5">
    <source>
        <dbReference type="ARBA" id="ARBA00022801"/>
    </source>
</evidence>
<organism evidence="13 14">
    <name type="scientific">Sphingomonas qilianensis</name>
    <dbReference type="NCBI Taxonomy" id="1736690"/>
    <lineage>
        <taxon>Bacteria</taxon>
        <taxon>Pseudomonadati</taxon>
        <taxon>Pseudomonadota</taxon>
        <taxon>Alphaproteobacteria</taxon>
        <taxon>Sphingomonadales</taxon>
        <taxon>Sphingomonadaceae</taxon>
        <taxon>Sphingomonas</taxon>
    </lineage>
</organism>
<dbReference type="PROSITE" id="PS51199">
    <property type="entry name" value="SF4_HELICASE"/>
    <property type="match status" value="1"/>
</dbReference>
<evidence type="ECO:0000256" key="2">
    <source>
        <dbReference type="ARBA" id="ARBA00022515"/>
    </source>
</evidence>
<comment type="catalytic activity">
    <reaction evidence="11">
        <text>ATP + H2O = ADP + phosphate + H(+)</text>
        <dbReference type="Rhea" id="RHEA:13065"/>
        <dbReference type="ChEBI" id="CHEBI:15377"/>
        <dbReference type="ChEBI" id="CHEBI:15378"/>
        <dbReference type="ChEBI" id="CHEBI:30616"/>
        <dbReference type="ChEBI" id="CHEBI:43474"/>
        <dbReference type="ChEBI" id="CHEBI:456216"/>
        <dbReference type="EC" id="5.6.2.3"/>
    </reaction>
</comment>
<dbReference type="SUPFAM" id="SSF52540">
    <property type="entry name" value="P-loop containing nucleoside triphosphate hydrolases"/>
    <property type="match status" value="1"/>
</dbReference>
<evidence type="ECO:0000313" key="14">
    <source>
        <dbReference type="Proteomes" id="UP001404104"/>
    </source>
</evidence>
<evidence type="ECO:0000256" key="4">
    <source>
        <dbReference type="ARBA" id="ARBA00022741"/>
    </source>
</evidence>
<proteinExistence type="inferred from homology"/>
<keyword evidence="2" id="KW-0639">Primosome</keyword>
<keyword evidence="8" id="KW-0238">DNA-binding</keyword>
<keyword evidence="5" id="KW-0378">Hydrolase</keyword>
<dbReference type="EC" id="5.6.2.3" evidence="10"/>
<feature type="domain" description="SF4 helicase" evidence="12">
    <location>
        <begin position="188"/>
        <end position="484"/>
    </location>
</feature>
<keyword evidence="6" id="KW-0347">Helicase</keyword>
<keyword evidence="14" id="KW-1185">Reference proteome</keyword>
<dbReference type="EMBL" id="JBDIMF010000002">
    <property type="protein sequence ID" value="MEN2786164.1"/>
    <property type="molecule type" value="Genomic_DNA"/>
</dbReference>
<evidence type="ECO:0000256" key="10">
    <source>
        <dbReference type="ARBA" id="ARBA00044969"/>
    </source>
</evidence>
<dbReference type="Gene3D" id="3.40.50.300">
    <property type="entry name" value="P-loop containing nucleotide triphosphate hydrolases"/>
    <property type="match status" value="1"/>
</dbReference>
<dbReference type="InterPro" id="IPR036185">
    <property type="entry name" value="DNA_heli_DnaB-like_N_sf"/>
</dbReference>
<gene>
    <name evidence="13" type="ORF">ABC969_06970</name>
</gene>
<comment type="similarity">
    <text evidence="1">Belongs to the helicase family. DnaB subfamily.</text>
</comment>
<dbReference type="Gene3D" id="1.10.860.10">
    <property type="entry name" value="DNAb Helicase, Chain A"/>
    <property type="match status" value="1"/>
</dbReference>
<dbReference type="InterPro" id="IPR007694">
    <property type="entry name" value="DNA_helicase_DnaB-like_C"/>
</dbReference>
<dbReference type="PANTHER" id="PTHR30153:SF2">
    <property type="entry name" value="REPLICATIVE DNA HELICASE"/>
    <property type="match status" value="1"/>
</dbReference>
<dbReference type="Proteomes" id="UP001404104">
    <property type="component" value="Unassembled WGS sequence"/>
</dbReference>
<dbReference type="RefSeq" id="WP_345863966.1">
    <property type="nucleotide sequence ID" value="NZ_JBDIMF010000002.1"/>
</dbReference>
<dbReference type="InterPro" id="IPR027417">
    <property type="entry name" value="P-loop_NTPase"/>
</dbReference>